<sequence length="84" mass="9685">MGYFAIDNRQFELVVASNVGTRDGMSWELWDNIKGEWFLLVELFRNDASKKIAFSAFYKVDIPFSALEVLLNNFNSNGGKEFHD</sequence>
<proteinExistence type="predicted"/>
<accession>A0A243WFM0</accession>
<gene>
    <name evidence="1" type="ORF">BXP70_07120</name>
</gene>
<name>A0A243WFM0_9BACT</name>
<reference evidence="1 2" key="1">
    <citation type="submission" date="2017-01" db="EMBL/GenBank/DDBJ databases">
        <title>A new Hymenobacter.</title>
        <authorList>
            <person name="Liang Y."/>
            <person name="Feng F."/>
        </authorList>
    </citation>
    <scope>NUCLEOTIDE SEQUENCE [LARGE SCALE GENOMIC DNA]</scope>
    <source>
        <strain evidence="1">MIMBbqt21</strain>
    </source>
</reference>
<dbReference type="RefSeq" id="WP_086593343.1">
    <property type="nucleotide sequence ID" value="NZ_MTSE01000003.1"/>
</dbReference>
<protein>
    <submittedName>
        <fullName evidence="1">Uncharacterized protein</fullName>
    </submittedName>
</protein>
<evidence type="ECO:0000313" key="2">
    <source>
        <dbReference type="Proteomes" id="UP000194873"/>
    </source>
</evidence>
<dbReference type="OrthoDB" id="885574at2"/>
<organism evidence="1 2">
    <name type="scientific">Hymenobacter crusticola</name>
    <dbReference type="NCBI Taxonomy" id="1770526"/>
    <lineage>
        <taxon>Bacteria</taxon>
        <taxon>Pseudomonadati</taxon>
        <taxon>Bacteroidota</taxon>
        <taxon>Cytophagia</taxon>
        <taxon>Cytophagales</taxon>
        <taxon>Hymenobacteraceae</taxon>
        <taxon>Hymenobacter</taxon>
    </lineage>
</organism>
<dbReference type="EMBL" id="MTSE01000003">
    <property type="protein sequence ID" value="OUJ74544.1"/>
    <property type="molecule type" value="Genomic_DNA"/>
</dbReference>
<dbReference type="AlphaFoldDB" id="A0A243WFM0"/>
<dbReference type="Proteomes" id="UP000194873">
    <property type="component" value="Unassembled WGS sequence"/>
</dbReference>
<keyword evidence="2" id="KW-1185">Reference proteome</keyword>
<comment type="caution">
    <text evidence="1">The sequence shown here is derived from an EMBL/GenBank/DDBJ whole genome shotgun (WGS) entry which is preliminary data.</text>
</comment>
<evidence type="ECO:0000313" key="1">
    <source>
        <dbReference type="EMBL" id="OUJ74544.1"/>
    </source>
</evidence>